<protein>
    <submittedName>
        <fullName evidence="1">Tail completion protein</fullName>
    </submittedName>
</protein>
<evidence type="ECO:0000313" key="1">
    <source>
        <dbReference type="EMBL" id="DAF90670.1"/>
    </source>
</evidence>
<organism evidence="1">
    <name type="scientific">Siphoviridae sp. ctDS752</name>
    <dbReference type="NCBI Taxonomy" id="2825386"/>
    <lineage>
        <taxon>Viruses</taxon>
        <taxon>Duplodnaviria</taxon>
        <taxon>Heunggongvirae</taxon>
        <taxon>Uroviricota</taxon>
        <taxon>Caudoviricetes</taxon>
    </lineage>
</organism>
<dbReference type="EMBL" id="BK016034">
    <property type="protein sequence ID" value="DAF90670.1"/>
    <property type="molecule type" value="Genomic_DNA"/>
</dbReference>
<accession>A0A8S5U8F4</accession>
<name>A0A8S5U8F4_9CAUD</name>
<reference evidence="1" key="1">
    <citation type="journal article" date="2021" name="Proc. Natl. Acad. Sci. U.S.A.">
        <title>A Catalog of Tens of Thousands of Viruses from Human Metagenomes Reveals Hidden Associations with Chronic Diseases.</title>
        <authorList>
            <person name="Tisza M.J."/>
            <person name="Buck C.B."/>
        </authorList>
    </citation>
    <scope>NUCLEOTIDE SEQUENCE</scope>
    <source>
        <strain evidence="1">CtDS752</strain>
    </source>
</reference>
<proteinExistence type="predicted"/>
<sequence>MGTRLELQTKLEELLGSRNVYYQPPSSVKMAYPAIVYSRTDFTYVPANDEKYLIKKRYSIIVISKKPDDPVLDKLLALPFCSYGTQYKVDNLIHDTFDLYF</sequence>